<dbReference type="InParanoid" id="A0A0D0AKG7"/>
<dbReference type="AlphaFoldDB" id="A0A0D0AKG7"/>
<evidence type="ECO:0000313" key="3">
    <source>
        <dbReference type="Proteomes" id="UP000054485"/>
    </source>
</evidence>
<reference evidence="3" key="2">
    <citation type="submission" date="2015-01" db="EMBL/GenBank/DDBJ databases">
        <title>Evolutionary Origins and Diversification of the Mycorrhizal Mutualists.</title>
        <authorList>
            <consortium name="DOE Joint Genome Institute"/>
            <consortium name="Mycorrhizal Genomics Consortium"/>
            <person name="Kohler A."/>
            <person name="Kuo A."/>
            <person name="Nagy L.G."/>
            <person name="Floudas D."/>
            <person name="Copeland A."/>
            <person name="Barry K.W."/>
            <person name="Cichocki N."/>
            <person name="Veneault-Fourrey C."/>
            <person name="LaButti K."/>
            <person name="Lindquist E.A."/>
            <person name="Lipzen A."/>
            <person name="Lundell T."/>
            <person name="Morin E."/>
            <person name="Murat C."/>
            <person name="Riley R."/>
            <person name="Ohm R."/>
            <person name="Sun H."/>
            <person name="Tunlid A."/>
            <person name="Henrissat B."/>
            <person name="Grigoriev I.V."/>
            <person name="Hibbett D.S."/>
            <person name="Martin F."/>
        </authorList>
    </citation>
    <scope>NUCLEOTIDE SEQUENCE [LARGE SCALE GENOMIC DNA]</scope>
    <source>
        <strain evidence="3">UH-Slu-Lm8-n1</strain>
    </source>
</reference>
<name>A0A0D0AKG7_9AGAM</name>
<keyword evidence="1" id="KW-0175">Coiled coil</keyword>
<protein>
    <submittedName>
        <fullName evidence="2">Uncharacterized protein</fullName>
    </submittedName>
</protein>
<proteinExistence type="predicted"/>
<evidence type="ECO:0000313" key="2">
    <source>
        <dbReference type="EMBL" id="KIK34772.1"/>
    </source>
</evidence>
<gene>
    <name evidence="2" type="ORF">CY34DRAFT_97340</name>
</gene>
<feature type="coiled-coil region" evidence="1">
    <location>
        <begin position="62"/>
        <end position="96"/>
    </location>
</feature>
<organism evidence="2 3">
    <name type="scientific">Suillus luteus UH-Slu-Lm8-n1</name>
    <dbReference type="NCBI Taxonomy" id="930992"/>
    <lineage>
        <taxon>Eukaryota</taxon>
        <taxon>Fungi</taxon>
        <taxon>Dikarya</taxon>
        <taxon>Basidiomycota</taxon>
        <taxon>Agaricomycotina</taxon>
        <taxon>Agaricomycetes</taxon>
        <taxon>Agaricomycetidae</taxon>
        <taxon>Boletales</taxon>
        <taxon>Suillineae</taxon>
        <taxon>Suillaceae</taxon>
        <taxon>Suillus</taxon>
    </lineage>
</organism>
<sequence length="304" mass="34867">MDRLHSDPSLLVCPDFMSEPYRISRASLVTPTNTKAQAAETLRVVWVTTNNALCAQWQQQVVEDGRIRAERHRQAKEETERQQQALRLEEEATKADEKKKNRSKHLIIPVHPRPDATDDTALVSDFALRKIDKGQYVELYYWTNIGLQDAHSSYQTRDDEGMVPTTGEDGSTVWVTAEGTKPSASVIADHNLSVVDFAQAIPRMIAALEEHDWPNQHVTMLAHFWGAITLHKYWNSTDYIAQRAILIYQEEQRRAWHNAIPLAKGAWDISIIDEAALLCTFDHVFRDMRHRELRDDRPVCGDFP</sequence>
<accession>A0A0D0AKG7</accession>
<reference evidence="2 3" key="1">
    <citation type="submission" date="2014-04" db="EMBL/GenBank/DDBJ databases">
        <authorList>
            <consortium name="DOE Joint Genome Institute"/>
            <person name="Kuo A."/>
            <person name="Ruytinx J."/>
            <person name="Rineau F."/>
            <person name="Colpaert J."/>
            <person name="Kohler A."/>
            <person name="Nagy L.G."/>
            <person name="Floudas D."/>
            <person name="Copeland A."/>
            <person name="Barry K.W."/>
            <person name="Cichocki N."/>
            <person name="Veneault-Fourrey C."/>
            <person name="LaButti K."/>
            <person name="Lindquist E.A."/>
            <person name="Lipzen A."/>
            <person name="Lundell T."/>
            <person name="Morin E."/>
            <person name="Murat C."/>
            <person name="Sun H."/>
            <person name="Tunlid A."/>
            <person name="Henrissat B."/>
            <person name="Grigoriev I.V."/>
            <person name="Hibbett D.S."/>
            <person name="Martin F."/>
            <person name="Nordberg H.P."/>
            <person name="Cantor M.N."/>
            <person name="Hua S.X."/>
        </authorList>
    </citation>
    <scope>NUCLEOTIDE SEQUENCE [LARGE SCALE GENOMIC DNA]</scope>
    <source>
        <strain evidence="2 3">UH-Slu-Lm8-n1</strain>
    </source>
</reference>
<dbReference type="STRING" id="930992.A0A0D0AKG7"/>
<keyword evidence="3" id="KW-1185">Reference proteome</keyword>
<dbReference type="EMBL" id="KN835705">
    <property type="protein sequence ID" value="KIK34772.1"/>
    <property type="molecule type" value="Genomic_DNA"/>
</dbReference>
<dbReference type="HOGENOM" id="CLU_052398_0_0_1"/>
<evidence type="ECO:0000256" key="1">
    <source>
        <dbReference type="SAM" id="Coils"/>
    </source>
</evidence>
<dbReference type="OrthoDB" id="2688210at2759"/>
<dbReference type="Proteomes" id="UP000054485">
    <property type="component" value="Unassembled WGS sequence"/>
</dbReference>